<dbReference type="AlphaFoldDB" id="A0A8J5QEF6"/>
<keyword evidence="8" id="KW-1185">Reference proteome</keyword>
<sequence>MFSIGNFSGFAGDFTTQALERLNRCPLVFEVTPDIPFYAYDLEVQENAPRHLARISRQRRMRQGASYPYIFDDDYIGVGVNAYVIDSGVEVEHPEFQGRASHGKDFTGEGSGDSNGHGTHVAGIIGSETYGVAKGVEIIEVKALNTKGAGSLSTILNAIEFAVNHREKTGKHGVANLSLGSYKSQTLNNAIEEATKNGLVIVVAAGNSNIDACLASPASSKYAITVGAIDDLTDTITSFSNWGQCVDIFASGFQVKSVDAKYQQKASTLSGTSMAAPIVTGMVAQLLGGGVPPRDIKKTLIKMSAKDRIPKSSFFLRKRTPNRIAYNRVAERDYYTEEEDSDEGYSS</sequence>
<evidence type="ECO:0000259" key="6">
    <source>
        <dbReference type="Pfam" id="PF00082"/>
    </source>
</evidence>
<feature type="active site" description="Charge relay system" evidence="5">
    <location>
        <position position="273"/>
    </location>
</feature>
<dbReference type="Pfam" id="PF00082">
    <property type="entry name" value="Peptidase_S8"/>
    <property type="match status" value="1"/>
</dbReference>
<organism evidence="7 8">
    <name type="scientific">[Candida] subhashii</name>
    <dbReference type="NCBI Taxonomy" id="561895"/>
    <lineage>
        <taxon>Eukaryota</taxon>
        <taxon>Fungi</taxon>
        <taxon>Dikarya</taxon>
        <taxon>Ascomycota</taxon>
        <taxon>Saccharomycotina</taxon>
        <taxon>Pichiomycetes</taxon>
        <taxon>Debaryomycetaceae</taxon>
        <taxon>Spathaspora</taxon>
    </lineage>
</organism>
<dbReference type="InterPro" id="IPR023827">
    <property type="entry name" value="Peptidase_S8_Asp-AS"/>
</dbReference>
<dbReference type="InterPro" id="IPR000209">
    <property type="entry name" value="Peptidase_S8/S53_dom"/>
</dbReference>
<dbReference type="GO" id="GO:0004252">
    <property type="term" value="F:serine-type endopeptidase activity"/>
    <property type="evidence" value="ECO:0007669"/>
    <property type="project" value="UniProtKB-UniRule"/>
</dbReference>
<evidence type="ECO:0000256" key="2">
    <source>
        <dbReference type="ARBA" id="ARBA00022670"/>
    </source>
</evidence>
<dbReference type="RefSeq" id="XP_049263418.1">
    <property type="nucleotide sequence ID" value="XM_049407106.1"/>
</dbReference>
<dbReference type="GeneID" id="73470069"/>
<dbReference type="PROSITE" id="PS00136">
    <property type="entry name" value="SUBTILASE_ASP"/>
    <property type="match status" value="1"/>
</dbReference>
<feature type="domain" description="Peptidase S8/S53" evidence="6">
    <location>
        <begin position="84"/>
        <end position="304"/>
    </location>
</feature>
<keyword evidence="3 5" id="KW-0378">Hydrolase</keyword>
<protein>
    <recommendedName>
        <fullName evidence="6">Peptidase S8/S53 domain-containing protein</fullName>
    </recommendedName>
</protein>
<dbReference type="OrthoDB" id="206201at2759"/>
<dbReference type="PROSITE" id="PS00138">
    <property type="entry name" value="SUBTILASE_SER"/>
    <property type="match status" value="1"/>
</dbReference>
<dbReference type="PANTHER" id="PTHR43806">
    <property type="entry name" value="PEPTIDASE S8"/>
    <property type="match status" value="1"/>
</dbReference>
<keyword evidence="4 5" id="KW-0720">Serine protease</keyword>
<gene>
    <name evidence="7" type="ORF">J8A68_003268</name>
</gene>
<keyword evidence="2 5" id="KW-0645">Protease</keyword>
<dbReference type="InterPro" id="IPR022398">
    <property type="entry name" value="Peptidase_S8_His-AS"/>
</dbReference>
<evidence type="ECO:0000256" key="3">
    <source>
        <dbReference type="ARBA" id="ARBA00022801"/>
    </source>
</evidence>
<dbReference type="InterPro" id="IPR034193">
    <property type="entry name" value="PCSK9_ProteinaseK-like"/>
</dbReference>
<dbReference type="PROSITE" id="PS00137">
    <property type="entry name" value="SUBTILASE_HIS"/>
    <property type="match status" value="1"/>
</dbReference>
<feature type="active site" description="Charge relay system" evidence="5">
    <location>
        <position position="86"/>
    </location>
</feature>
<feature type="active site" description="Charge relay system" evidence="5">
    <location>
        <position position="117"/>
    </location>
</feature>
<evidence type="ECO:0000256" key="1">
    <source>
        <dbReference type="ARBA" id="ARBA00011073"/>
    </source>
</evidence>
<reference evidence="7 8" key="1">
    <citation type="journal article" date="2021" name="DNA Res.">
        <title>Genome analysis of Candida subhashii reveals its hybrid nature and dual mitochondrial genome conformations.</title>
        <authorList>
            <person name="Mixao V."/>
            <person name="Hegedusova E."/>
            <person name="Saus E."/>
            <person name="Pryszcz L.P."/>
            <person name="Cillingova A."/>
            <person name="Nosek J."/>
            <person name="Gabaldon T."/>
        </authorList>
    </citation>
    <scope>NUCLEOTIDE SEQUENCE [LARGE SCALE GENOMIC DNA]</scope>
    <source>
        <strain evidence="7 8">CBS 10753</strain>
    </source>
</reference>
<accession>A0A8J5QEF6</accession>
<dbReference type="Proteomes" id="UP000694255">
    <property type="component" value="Unassembled WGS sequence"/>
</dbReference>
<dbReference type="InterPro" id="IPR023828">
    <property type="entry name" value="Peptidase_S8_Ser-AS"/>
</dbReference>
<comment type="caution">
    <text evidence="7">The sequence shown here is derived from an EMBL/GenBank/DDBJ whole genome shotgun (WGS) entry which is preliminary data.</text>
</comment>
<dbReference type="FunFam" id="3.40.50.200:FF:000007">
    <property type="entry name" value="Subtilisin-like serine protease"/>
    <property type="match status" value="1"/>
</dbReference>
<dbReference type="GO" id="GO:0006508">
    <property type="term" value="P:proteolysis"/>
    <property type="evidence" value="ECO:0007669"/>
    <property type="project" value="UniProtKB-KW"/>
</dbReference>
<comment type="similarity">
    <text evidence="1 5">Belongs to the peptidase S8 family.</text>
</comment>
<evidence type="ECO:0000256" key="4">
    <source>
        <dbReference type="ARBA" id="ARBA00022825"/>
    </source>
</evidence>
<evidence type="ECO:0000313" key="7">
    <source>
        <dbReference type="EMBL" id="KAG7663186.1"/>
    </source>
</evidence>
<evidence type="ECO:0000313" key="8">
    <source>
        <dbReference type="Proteomes" id="UP000694255"/>
    </source>
</evidence>
<dbReference type="PANTHER" id="PTHR43806:SF13">
    <property type="entry name" value="SUBTILASE-TYPE PROTEINASE RRT12"/>
    <property type="match status" value="1"/>
</dbReference>
<name>A0A8J5QEF6_9ASCO</name>
<proteinExistence type="inferred from homology"/>
<evidence type="ECO:0000256" key="5">
    <source>
        <dbReference type="PROSITE-ProRule" id="PRU01240"/>
    </source>
</evidence>
<dbReference type="PROSITE" id="PS51892">
    <property type="entry name" value="SUBTILASE"/>
    <property type="match status" value="1"/>
</dbReference>
<dbReference type="EMBL" id="JAGSYN010000143">
    <property type="protein sequence ID" value="KAG7663186.1"/>
    <property type="molecule type" value="Genomic_DNA"/>
</dbReference>
<dbReference type="CDD" id="cd04077">
    <property type="entry name" value="Peptidases_S8_PCSK9_ProteinaseK_like"/>
    <property type="match status" value="1"/>
</dbReference>
<dbReference type="InterPro" id="IPR050131">
    <property type="entry name" value="Peptidase_S8_subtilisin-like"/>
</dbReference>